<feature type="region of interest" description="Disordered" evidence="1">
    <location>
        <begin position="370"/>
        <end position="472"/>
    </location>
</feature>
<evidence type="ECO:0000259" key="3">
    <source>
        <dbReference type="Pfam" id="PF00188"/>
    </source>
</evidence>
<proteinExistence type="predicted"/>
<reference evidence="4" key="1">
    <citation type="submission" date="2019-03" db="EMBL/GenBank/DDBJ databases">
        <title>Long read genome sequence of the mycoparasitic Pythium oligandrum ATCC 38472 isolated from sugarbeet rhizosphere.</title>
        <authorList>
            <person name="Gaulin E."/>
        </authorList>
    </citation>
    <scope>NUCLEOTIDE SEQUENCE</scope>
    <source>
        <strain evidence="4">ATCC 38472_TT</strain>
    </source>
</reference>
<feature type="compositionally biased region" description="Basic and acidic residues" evidence="1">
    <location>
        <begin position="60"/>
        <end position="84"/>
    </location>
</feature>
<organism evidence="4 5">
    <name type="scientific">Pythium oligandrum</name>
    <name type="common">Mycoparasitic fungus</name>
    <dbReference type="NCBI Taxonomy" id="41045"/>
    <lineage>
        <taxon>Eukaryota</taxon>
        <taxon>Sar</taxon>
        <taxon>Stramenopiles</taxon>
        <taxon>Oomycota</taxon>
        <taxon>Peronosporomycetes</taxon>
        <taxon>Pythiales</taxon>
        <taxon>Pythiaceae</taxon>
        <taxon>Pythium</taxon>
    </lineage>
</organism>
<evidence type="ECO:0000256" key="1">
    <source>
        <dbReference type="SAM" id="MobiDB-lite"/>
    </source>
</evidence>
<feature type="signal peptide" evidence="2">
    <location>
        <begin position="1"/>
        <end position="23"/>
    </location>
</feature>
<feature type="compositionally biased region" description="Basic residues" evidence="1">
    <location>
        <begin position="435"/>
        <end position="447"/>
    </location>
</feature>
<dbReference type="PANTHER" id="PTHR31157:SF1">
    <property type="entry name" value="SCP DOMAIN-CONTAINING PROTEIN"/>
    <property type="match status" value="1"/>
</dbReference>
<keyword evidence="5" id="KW-1185">Reference proteome</keyword>
<feature type="chain" id="PRO_5035467504" description="SCP domain-containing protein" evidence="2">
    <location>
        <begin position="24"/>
        <end position="472"/>
    </location>
</feature>
<evidence type="ECO:0000313" key="5">
    <source>
        <dbReference type="Proteomes" id="UP000794436"/>
    </source>
</evidence>
<dbReference type="SUPFAM" id="SSF55797">
    <property type="entry name" value="PR-1-like"/>
    <property type="match status" value="2"/>
</dbReference>
<feature type="compositionally biased region" description="Basic and acidic residues" evidence="1">
    <location>
        <begin position="265"/>
        <end position="280"/>
    </location>
</feature>
<evidence type="ECO:0000256" key="2">
    <source>
        <dbReference type="SAM" id="SignalP"/>
    </source>
</evidence>
<feature type="compositionally biased region" description="Pro residues" evidence="1">
    <location>
        <begin position="160"/>
        <end position="226"/>
    </location>
</feature>
<dbReference type="Pfam" id="PF00188">
    <property type="entry name" value="CAP"/>
    <property type="match status" value="2"/>
</dbReference>
<feature type="domain" description="SCP" evidence="3">
    <location>
        <begin position="237"/>
        <end position="351"/>
    </location>
</feature>
<accession>A0A8K1C4Q2</accession>
<feature type="region of interest" description="Disordered" evidence="1">
    <location>
        <begin position="265"/>
        <end position="284"/>
    </location>
</feature>
<feature type="region of interest" description="Disordered" evidence="1">
    <location>
        <begin position="59"/>
        <end position="84"/>
    </location>
</feature>
<dbReference type="EMBL" id="SPLM01000146">
    <property type="protein sequence ID" value="TMW56082.1"/>
    <property type="molecule type" value="Genomic_DNA"/>
</dbReference>
<protein>
    <recommendedName>
        <fullName evidence="3">SCP domain-containing protein</fullName>
    </recommendedName>
</protein>
<keyword evidence="2" id="KW-0732">Signal</keyword>
<dbReference type="Proteomes" id="UP000794436">
    <property type="component" value="Unassembled WGS sequence"/>
</dbReference>
<dbReference type="CDD" id="cd05379">
    <property type="entry name" value="CAP_bacterial"/>
    <property type="match status" value="2"/>
</dbReference>
<sequence>MHCLRTLALAVAALTAFMAQSEAADANMMKQMLDAVNAERAKAGLKPYCYNSKLNTAAQKHSEDQARNKKMTHDGSDGADMAKRASREGYKWQGLGENVAAGQQTVADVMKSWMNSPGHKANIMGGSTHFGMGYAKGGNTPYWTQSFGSGKDEKCDSAPAPAPAPAPKPQPAPAPAPKPQPAPAPKPQPAPAPKPQPAPAPAPAPKPQPAPAPKPQPAPAPAPAPKPAGNNMQQEMLNAVNAERAKAGLKPYCYNKKLNAAAQKHSEDQAKHKKMTHDGSDGVNFADRAKREGYNWQGLAENVAAGQQTVADVMKSWMKSPGHKANIMGGSTHFGMGYAKGGNTPYWTQEFGSSSSEKCDAEVGGDADLDVQTEAPSLAPTQAPSVAPTKAPSVAPTQAPSVAPTDAPTDAPSPVPSASATPSTDASTPCPSGRGGRRRGGRHHRGGWQRNNGTTPEPAAEKSSYNVEELDN</sequence>
<dbReference type="InterPro" id="IPR035940">
    <property type="entry name" value="CAP_sf"/>
</dbReference>
<feature type="domain" description="SCP" evidence="3">
    <location>
        <begin position="33"/>
        <end position="147"/>
    </location>
</feature>
<dbReference type="OrthoDB" id="118485at2759"/>
<feature type="region of interest" description="Disordered" evidence="1">
    <location>
        <begin position="145"/>
        <end position="231"/>
    </location>
</feature>
<dbReference type="Gene3D" id="3.40.33.10">
    <property type="entry name" value="CAP"/>
    <property type="match status" value="2"/>
</dbReference>
<dbReference type="PANTHER" id="PTHR31157">
    <property type="entry name" value="SCP DOMAIN-CONTAINING PROTEIN"/>
    <property type="match status" value="1"/>
</dbReference>
<feature type="compositionally biased region" description="Low complexity" evidence="1">
    <location>
        <begin position="399"/>
        <end position="432"/>
    </location>
</feature>
<evidence type="ECO:0000313" key="4">
    <source>
        <dbReference type="EMBL" id="TMW56082.1"/>
    </source>
</evidence>
<gene>
    <name evidence="4" type="ORF">Poli38472_008730</name>
</gene>
<dbReference type="AlphaFoldDB" id="A0A8K1C4Q2"/>
<comment type="caution">
    <text evidence="4">The sequence shown here is derived from an EMBL/GenBank/DDBJ whole genome shotgun (WGS) entry which is preliminary data.</text>
</comment>
<name>A0A8K1C4Q2_PYTOL</name>
<dbReference type="InterPro" id="IPR014044">
    <property type="entry name" value="CAP_dom"/>
</dbReference>